<evidence type="ECO:0000313" key="2">
    <source>
        <dbReference type="Proteomes" id="UP001378956"/>
    </source>
</evidence>
<comment type="caution">
    <text evidence="1">The sequence shown here is derived from an EMBL/GenBank/DDBJ whole genome shotgun (WGS) entry which is preliminary data.</text>
</comment>
<proteinExistence type="predicted"/>
<keyword evidence="2" id="KW-1185">Reference proteome</keyword>
<evidence type="ECO:0008006" key="3">
    <source>
        <dbReference type="Google" id="ProtNLM"/>
    </source>
</evidence>
<name>A0ABU8NL30_9SPHI</name>
<accession>A0ABU8NL30</accession>
<organism evidence="1 2">
    <name type="scientific">Pedobacter panaciterrae</name>
    <dbReference type="NCBI Taxonomy" id="363849"/>
    <lineage>
        <taxon>Bacteria</taxon>
        <taxon>Pseudomonadati</taxon>
        <taxon>Bacteroidota</taxon>
        <taxon>Sphingobacteriia</taxon>
        <taxon>Sphingobacteriales</taxon>
        <taxon>Sphingobacteriaceae</taxon>
        <taxon>Pedobacter</taxon>
    </lineage>
</organism>
<dbReference type="RefSeq" id="WP_337716445.1">
    <property type="nucleotide sequence ID" value="NZ_JBBEUB010000003.1"/>
</dbReference>
<evidence type="ECO:0000313" key="1">
    <source>
        <dbReference type="EMBL" id="MEJ2902951.1"/>
    </source>
</evidence>
<dbReference type="Proteomes" id="UP001378956">
    <property type="component" value="Unassembled WGS sequence"/>
</dbReference>
<dbReference type="EMBL" id="JBBEUB010000003">
    <property type="protein sequence ID" value="MEJ2902951.1"/>
    <property type="molecule type" value="Genomic_DNA"/>
</dbReference>
<protein>
    <recommendedName>
        <fullName evidence="3">Phosphatidylcholine 1-acylhydrolase</fullName>
    </recommendedName>
</protein>
<gene>
    <name evidence="1" type="ORF">WAE58_10975</name>
</gene>
<sequence length="303" mass="34853">MKLVCLIVVFYLTGIETVTPQTINSATRDSLITRRYLRNREYSDIYKENGDLSYISPRGELAGPVKYIINGRVTKTYMILAIPESPVAFAMVPDFTVKVIDEKSSGVRTPSLKLGGTLYFRLSKSISNYKYATLKFTHHSNGQDGEALNSNGTINTHDGNFSTNYLTVGYNSGRKTSAFNAVSYSLNHYGGFEWHKWFHYEKALKNDYGFTRVIYDFSLRRYVRQKENWRADVGLNYAVNAMQNYNAFSIKKRLNVETSFNYSFPFMNNVFLMAAMGYYGEDPYNIYYRNKYSYFRLGVSSGL</sequence>
<reference evidence="1 2" key="1">
    <citation type="submission" date="2024-03" db="EMBL/GenBank/DDBJ databases">
        <title>Sequence of Lycoming College Course Isolates.</title>
        <authorList>
            <person name="Plotts O."/>
            <person name="Newman J."/>
        </authorList>
    </citation>
    <scope>NUCLEOTIDE SEQUENCE [LARGE SCALE GENOMIC DNA]</scope>
    <source>
        <strain evidence="1 2">CJB-3</strain>
    </source>
</reference>